<evidence type="ECO:0000313" key="2">
    <source>
        <dbReference type="Proteomes" id="UP000799291"/>
    </source>
</evidence>
<name>A0A6G1ITW1_9PLEO</name>
<organism evidence="1 2">
    <name type="scientific">Lentithecium fluviatile CBS 122367</name>
    <dbReference type="NCBI Taxonomy" id="1168545"/>
    <lineage>
        <taxon>Eukaryota</taxon>
        <taxon>Fungi</taxon>
        <taxon>Dikarya</taxon>
        <taxon>Ascomycota</taxon>
        <taxon>Pezizomycotina</taxon>
        <taxon>Dothideomycetes</taxon>
        <taxon>Pleosporomycetidae</taxon>
        <taxon>Pleosporales</taxon>
        <taxon>Massarineae</taxon>
        <taxon>Lentitheciaceae</taxon>
        <taxon>Lentithecium</taxon>
    </lineage>
</organism>
<evidence type="ECO:0000313" key="1">
    <source>
        <dbReference type="EMBL" id="KAF2681672.1"/>
    </source>
</evidence>
<gene>
    <name evidence="1" type="ORF">K458DRAFT_77488</name>
</gene>
<reference evidence="1" key="1">
    <citation type="journal article" date="2020" name="Stud. Mycol.">
        <title>101 Dothideomycetes genomes: a test case for predicting lifestyles and emergence of pathogens.</title>
        <authorList>
            <person name="Haridas S."/>
            <person name="Albert R."/>
            <person name="Binder M."/>
            <person name="Bloem J."/>
            <person name="Labutti K."/>
            <person name="Salamov A."/>
            <person name="Andreopoulos B."/>
            <person name="Baker S."/>
            <person name="Barry K."/>
            <person name="Bills G."/>
            <person name="Bluhm B."/>
            <person name="Cannon C."/>
            <person name="Castanera R."/>
            <person name="Culley D."/>
            <person name="Daum C."/>
            <person name="Ezra D."/>
            <person name="Gonzalez J."/>
            <person name="Henrissat B."/>
            <person name="Kuo A."/>
            <person name="Liang C."/>
            <person name="Lipzen A."/>
            <person name="Lutzoni F."/>
            <person name="Magnuson J."/>
            <person name="Mondo S."/>
            <person name="Nolan M."/>
            <person name="Ohm R."/>
            <person name="Pangilinan J."/>
            <person name="Park H.-J."/>
            <person name="Ramirez L."/>
            <person name="Alfaro M."/>
            <person name="Sun H."/>
            <person name="Tritt A."/>
            <person name="Yoshinaga Y."/>
            <person name="Zwiers L.-H."/>
            <person name="Turgeon B."/>
            <person name="Goodwin S."/>
            <person name="Spatafora J."/>
            <person name="Crous P."/>
            <person name="Grigoriev I."/>
        </authorList>
    </citation>
    <scope>NUCLEOTIDE SEQUENCE</scope>
    <source>
        <strain evidence="1">CBS 122367</strain>
    </source>
</reference>
<sequence>MSTIRLCLTTHSVTSLVGKLLDCFQSRVLRYIDCLAFFVRLRFDSEIDPKDVSVLSTSTKLTPTSLVHKRLSVVVCGEHKEHLIAAAHRFYCSEDTQRVLADLKRNVTKSINAIINDLCDTPICERSTSDAAVKNSASNLSLLRLLVVTVRTVLAVTLVIYSPSLVKILISEMEVLARARDSSMRFSGCSNGPEI</sequence>
<dbReference type="EMBL" id="MU005590">
    <property type="protein sequence ID" value="KAF2681672.1"/>
    <property type="molecule type" value="Genomic_DNA"/>
</dbReference>
<dbReference type="AlphaFoldDB" id="A0A6G1ITW1"/>
<keyword evidence="2" id="KW-1185">Reference proteome</keyword>
<dbReference type="Proteomes" id="UP000799291">
    <property type="component" value="Unassembled WGS sequence"/>
</dbReference>
<protein>
    <submittedName>
        <fullName evidence="1">Uncharacterized protein</fullName>
    </submittedName>
</protein>
<accession>A0A6G1ITW1</accession>
<proteinExistence type="predicted"/>